<sequence>MTIAPQTVPENLKHTLADLRVRKGWKQVDAAKEIGVTTRTLQSWEKNPDKIAAKYLTKISKVYNIPLEYISFAKTI</sequence>
<dbReference type="SUPFAM" id="SSF47413">
    <property type="entry name" value="lambda repressor-like DNA-binding domains"/>
    <property type="match status" value="1"/>
</dbReference>
<organism evidence="3 4">
    <name type="scientific">Lactobacillus jensenii</name>
    <dbReference type="NCBI Taxonomy" id="109790"/>
    <lineage>
        <taxon>Bacteria</taxon>
        <taxon>Bacillati</taxon>
        <taxon>Bacillota</taxon>
        <taxon>Bacilli</taxon>
        <taxon>Lactobacillales</taxon>
        <taxon>Lactobacillaceae</taxon>
        <taxon>Lactobacillus</taxon>
    </lineage>
</organism>
<evidence type="ECO:0000313" key="3">
    <source>
        <dbReference type="EMBL" id="MEL0565351.1"/>
    </source>
</evidence>
<keyword evidence="1" id="KW-0238">DNA-binding</keyword>
<evidence type="ECO:0000259" key="2">
    <source>
        <dbReference type="PROSITE" id="PS50943"/>
    </source>
</evidence>
<reference evidence="3 4" key="1">
    <citation type="submission" date="2024-04" db="EMBL/GenBank/DDBJ databases">
        <title>Three lactobacilli isolated from voided urine samples from females with type 2 diabetes.</title>
        <authorList>
            <person name="Kula A."/>
            <person name="Stegman N."/>
            <person name="Putonti C."/>
        </authorList>
    </citation>
    <scope>NUCLEOTIDE SEQUENCE [LARGE SCALE GENOMIC DNA]</scope>
    <source>
        <strain evidence="3 4">1855</strain>
    </source>
</reference>
<dbReference type="Gene3D" id="1.10.260.40">
    <property type="entry name" value="lambda repressor-like DNA-binding domains"/>
    <property type="match status" value="1"/>
</dbReference>
<dbReference type="InterPro" id="IPR001387">
    <property type="entry name" value="Cro/C1-type_HTH"/>
</dbReference>
<evidence type="ECO:0000256" key="1">
    <source>
        <dbReference type="ARBA" id="ARBA00023125"/>
    </source>
</evidence>
<proteinExistence type="predicted"/>
<comment type="caution">
    <text evidence="3">The sequence shown here is derived from an EMBL/GenBank/DDBJ whole genome shotgun (WGS) entry which is preliminary data.</text>
</comment>
<dbReference type="PROSITE" id="PS50943">
    <property type="entry name" value="HTH_CROC1"/>
    <property type="match status" value="1"/>
</dbReference>
<dbReference type="CDD" id="cd00093">
    <property type="entry name" value="HTH_XRE"/>
    <property type="match status" value="1"/>
</dbReference>
<dbReference type="RefSeq" id="WP_015995110.1">
    <property type="nucleotide sequence ID" value="NZ_JAKEYI010000018.1"/>
</dbReference>
<dbReference type="EMBL" id="JBBVUL010000008">
    <property type="protein sequence ID" value="MEL0565351.1"/>
    <property type="molecule type" value="Genomic_DNA"/>
</dbReference>
<name>A0ABU9FIP1_LACJE</name>
<keyword evidence="4" id="KW-1185">Reference proteome</keyword>
<dbReference type="PANTHER" id="PTHR46558:SF11">
    <property type="entry name" value="HTH-TYPE TRANSCRIPTIONAL REGULATOR XRE"/>
    <property type="match status" value="1"/>
</dbReference>
<evidence type="ECO:0000313" key="4">
    <source>
        <dbReference type="Proteomes" id="UP001385848"/>
    </source>
</evidence>
<dbReference type="Proteomes" id="UP001385848">
    <property type="component" value="Unassembled WGS sequence"/>
</dbReference>
<gene>
    <name evidence="3" type="ORF">AAC431_05355</name>
</gene>
<dbReference type="PANTHER" id="PTHR46558">
    <property type="entry name" value="TRACRIPTIONAL REGULATORY PROTEIN-RELATED-RELATED"/>
    <property type="match status" value="1"/>
</dbReference>
<dbReference type="SMART" id="SM00530">
    <property type="entry name" value="HTH_XRE"/>
    <property type="match status" value="1"/>
</dbReference>
<protein>
    <submittedName>
        <fullName evidence="3">Helix-turn-helix transcriptional regulator</fullName>
    </submittedName>
</protein>
<accession>A0ABU9FIP1</accession>
<feature type="domain" description="HTH cro/C1-type" evidence="2">
    <location>
        <begin position="16"/>
        <end position="70"/>
    </location>
</feature>
<dbReference type="Pfam" id="PF01381">
    <property type="entry name" value="HTH_3"/>
    <property type="match status" value="1"/>
</dbReference>
<dbReference type="InterPro" id="IPR010982">
    <property type="entry name" value="Lambda_DNA-bd_dom_sf"/>
</dbReference>